<dbReference type="Gene3D" id="1.10.8.60">
    <property type="match status" value="1"/>
</dbReference>
<evidence type="ECO:0000256" key="3">
    <source>
        <dbReference type="ARBA" id="ARBA00022679"/>
    </source>
</evidence>
<comment type="similarity">
    <text evidence="7">Belongs to the DNA polymerase HolA subunit family.</text>
</comment>
<dbReference type="Gene3D" id="1.20.272.10">
    <property type="match status" value="1"/>
</dbReference>
<evidence type="ECO:0000256" key="1">
    <source>
        <dbReference type="ARBA" id="ARBA00012417"/>
    </source>
</evidence>
<dbReference type="InterPro" id="IPR008921">
    <property type="entry name" value="DNA_pol3_clamp-load_cplx_C"/>
</dbReference>
<dbReference type="NCBIfam" id="TIGR01128">
    <property type="entry name" value="holA"/>
    <property type="match status" value="1"/>
</dbReference>
<dbReference type="Pfam" id="PF21694">
    <property type="entry name" value="DNA_pol3_delta_C"/>
    <property type="match status" value="1"/>
</dbReference>
<feature type="domain" description="DNA polymerase III delta N-terminal" evidence="9">
    <location>
        <begin position="11"/>
        <end position="130"/>
    </location>
</feature>
<dbReference type="Pfam" id="PF06144">
    <property type="entry name" value="DNA_pol3_delta"/>
    <property type="match status" value="1"/>
</dbReference>
<sequence length="328" mass="36309">MNLTTSFMPIHLYWGENEFLMHRAIGKLRSRILDRDWNCVNYSEYSPSAQETIPQAFADIMTPPVGGGGRLVHLPNSCLLGVCPKTALVKLEHILPAIPETNVLLITSLNKPDARNKSVQLLLTYALAIEFPLIPQWQTDALIQQARTLALEVDINLTADAYSLLVESTGNNTRLTFTELEKLKTYAQSGTINADMVRELVSANAANSLQLANAIRLSNVSQALKLIQNLIDCNEPALRIVATLTTAFRTWLIVKLMAAAGCKDDSAIAQIAELKNPKRLYYIRQEVKSVSANRLQNALKVLLELELMLKSGGDEKLALQTQIIKLCS</sequence>
<keyword evidence="3 11" id="KW-0808">Transferase</keyword>
<keyword evidence="6" id="KW-0239">DNA-directed DNA polymerase</keyword>
<comment type="caution">
    <text evidence="11">The sequence shown here is derived from an EMBL/GenBank/DDBJ whole genome shotgun (WGS) entry which is preliminary data.</text>
</comment>
<evidence type="ECO:0000313" key="12">
    <source>
        <dbReference type="Proteomes" id="UP001199525"/>
    </source>
</evidence>
<dbReference type="Proteomes" id="UP001199525">
    <property type="component" value="Unassembled WGS sequence"/>
</dbReference>
<comment type="catalytic activity">
    <reaction evidence="8">
        <text>DNA(n) + a 2'-deoxyribonucleoside 5'-triphosphate = DNA(n+1) + diphosphate</text>
        <dbReference type="Rhea" id="RHEA:22508"/>
        <dbReference type="Rhea" id="RHEA-COMP:17339"/>
        <dbReference type="Rhea" id="RHEA-COMP:17340"/>
        <dbReference type="ChEBI" id="CHEBI:33019"/>
        <dbReference type="ChEBI" id="CHEBI:61560"/>
        <dbReference type="ChEBI" id="CHEBI:173112"/>
        <dbReference type="EC" id="2.7.7.7"/>
    </reaction>
</comment>
<proteinExistence type="inferred from homology"/>
<dbReference type="RefSeq" id="WP_229491144.1">
    <property type="nucleotide sequence ID" value="NZ_JAIVFQ010000178.1"/>
</dbReference>
<evidence type="ECO:0000256" key="2">
    <source>
        <dbReference type="ARBA" id="ARBA00017703"/>
    </source>
</evidence>
<accession>A0ABS8INU7</accession>
<evidence type="ECO:0000259" key="10">
    <source>
        <dbReference type="Pfam" id="PF21694"/>
    </source>
</evidence>
<evidence type="ECO:0000256" key="7">
    <source>
        <dbReference type="ARBA" id="ARBA00034754"/>
    </source>
</evidence>
<evidence type="ECO:0000313" key="11">
    <source>
        <dbReference type="EMBL" id="MCC5604972.1"/>
    </source>
</evidence>
<evidence type="ECO:0000256" key="5">
    <source>
        <dbReference type="ARBA" id="ARBA00022705"/>
    </source>
</evidence>
<organism evidence="11 12">
    <name type="scientific">Nostoc favosum CHAB5714</name>
    <dbReference type="NCBI Taxonomy" id="2780399"/>
    <lineage>
        <taxon>Bacteria</taxon>
        <taxon>Bacillati</taxon>
        <taxon>Cyanobacteriota</taxon>
        <taxon>Cyanophyceae</taxon>
        <taxon>Nostocales</taxon>
        <taxon>Nostocaceae</taxon>
        <taxon>Nostoc</taxon>
        <taxon>Nostoc favosum</taxon>
    </lineage>
</organism>
<evidence type="ECO:0000256" key="4">
    <source>
        <dbReference type="ARBA" id="ARBA00022695"/>
    </source>
</evidence>
<evidence type="ECO:0000256" key="8">
    <source>
        <dbReference type="ARBA" id="ARBA00049244"/>
    </source>
</evidence>
<protein>
    <recommendedName>
        <fullName evidence="2">DNA polymerase III subunit delta</fullName>
        <ecNumber evidence="1">2.7.7.7</ecNumber>
    </recommendedName>
</protein>
<dbReference type="Gene3D" id="3.40.50.300">
    <property type="entry name" value="P-loop containing nucleotide triphosphate hydrolases"/>
    <property type="match status" value="1"/>
</dbReference>
<reference evidence="11 12" key="1">
    <citation type="journal article" date="2021" name="Microorganisms">
        <title>Genome Evolution of Filamentous Cyanobacterium Nostoc Species: From Facultative Symbiosis to Free Living.</title>
        <authorList>
            <person name="Huo D."/>
            <person name="Li H."/>
            <person name="Cai F."/>
            <person name="Guo X."/>
            <person name="Qiao Z."/>
            <person name="Wang W."/>
            <person name="Yu G."/>
            <person name="Li R."/>
        </authorList>
    </citation>
    <scope>NUCLEOTIDE SEQUENCE [LARGE SCALE GENOMIC DNA]</scope>
    <source>
        <strain evidence="11 12">CHAB 5714</strain>
    </source>
</reference>
<dbReference type="EMBL" id="JAIVFQ010000178">
    <property type="protein sequence ID" value="MCC5604972.1"/>
    <property type="molecule type" value="Genomic_DNA"/>
</dbReference>
<gene>
    <name evidence="11" type="primary">holA</name>
    <name evidence="11" type="ORF">LC586_39055</name>
</gene>
<keyword evidence="4 11" id="KW-0548">Nucleotidyltransferase</keyword>
<dbReference type="InterPro" id="IPR010372">
    <property type="entry name" value="DNA_pol3_delta_N"/>
</dbReference>
<dbReference type="EC" id="2.7.7.7" evidence="1"/>
<dbReference type="InterPro" id="IPR048466">
    <property type="entry name" value="DNA_pol3_delta-like_C"/>
</dbReference>
<dbReference type="GO" id="GO:0003887">
    <property type="term" value="F:DNA-directed DNA polymerase activity"/>
    <property type="evidence" value="ECO:0007669"/>
    <property type="project" value="UniProtKB-EC"/>
</dbReference>
<dbReference type="SUPFAM" id="SSF52540">
    <property type="entry name" value="P-loop containing nucleoside triphosphate hydrolases"/>
    <property type="match status" value="1"/>
</dbReference>
<evidence type="ECO:0000259" key="9">
    <source>
        <dbReference type="Pfam" id="PF06144"/>
    </source>
</evidence>
<name>A0ABS8INU7_9NOSO</name>
<keyword evidence="12" id="KW-1185">Reference proteome</keyword>
<keyword evidence="5" id="KW-0235">DNA replication</keyword>
<dbReference type="InterPro" id="IPR027417">
    <property type="entry name" value="P-loop_NTPase"/>
</dbReference>
<dbReference type="SUPFAM" id="SSF48019">
    <property type="entry name" value="post-AAA+ oligomerization domain-like"/>
    <property type="match status" value="1"/>
</dbReference>
<dbReference type="PANTHER" id="PTHR34388:SF1">
    <property type="entry name" value="DNA POLYMERASE III SUBUNIT DELTA"/>
    <property type="match status" value="1"/>
</dbReference>
<dbReference type="PANTHER" id="PTHR34388">
    <property type="entry name" value="DNA POLYMERASE III SUBUNIT DELTA"/>
    <property type="match status" value="1"/>
</dbReference>
<evidence type="ECO:0000256" key="6">
    <source>
        <dbReference type="ARBA" id="ARBA00022932"/>
    </source>
</evidence>
<dbReference type="InterPro" id="IPR005790">
    <property type="entry name" value="DNA_polIII_delta"/>
</dbReference>
<feature type="domain" description="DNA polymerase III delta subunit-like C-terminal" evidence="10">
    <location>
        <begin position="207"/>
        <end position="325"/>
    </location>
</feature>